<feature type="domain" description="DAGKc" evidence="2">
    <location>
        <begin position="118"/>
        <end position="268"/>
    </location>
</feature>
<dbReference type="Proteomes" id="UP000515159">
    <property type="component" value="Chromosome 1"/>
</dbReference>
<dbReference type="PANTHER" id="PTHR12358:SF95">
    <property type="entry name" value="CERAMIDE KINASE"/>
    <property type="match status" value="1"/>
</dbReference>
<evidence type="ECO:0000313" key="4">
    <source>
        <dbReference type="RefSeq" id="XP_033776204.1"/>
    </source>
</evidence>
<dbReference type="InterPro" id="IPR016064">
    <property type="entry name" value="NAD/diacylglycerol_kinase_sf"/>
</dbReference>
<protein>
    <submittedName>
        <fullName evidence="4">Ceramide kinase-like isoform X1</fullName>
    </submittedName>
</protein>
<dbReference type="InterPro" id="IPR001849">
    <property type="entry name" value="PH_domain"/>
</dbReference>
<dbReference type="GO" id="GO:0006672">
    <property type="term" value="P:ceramide metabolic process"/>
    <property type="evidence" value="ECO:0007669"/>
    <property type="project" value="TreeGrafter"/>
</dbReference>
<dbReference type="InterPro" id="IPR045363">
    <property type="entry name" value="CERK_C"/>
</dbReference>
<accession>A0A6P8NYE6</accession>
<organism evidence="3 4">
    <name type="scientific">Geotrypetes seraphini</name>
    <name type="common">Gaboon caecilian</name>
    <name type="synonym">Caecilia seraphini</name>
    <dbReference type="NCBI Taxonomy" id="260995"/>
    <lineage>
        <taxon>Eukaryota</taxon>
        <taxon>Metazoa</taxon>
        <taxon>Chordata</taxon>
        <taxon>Craniata</taxon>
        <taxon>Vertebrata</taxon>
        <taxon>Euteleostomi</taxon>
        <taxon>Amphibia</taxon>
        <taxon>Gymnophiona</taxon>
        <taxon>Geotrypetes</taxon>
    </lineage>
</organism>
<dbReference type="Gene3D" id="3.40.50.10330">
    <property type="entry name" value="Probable inorganic polyphosphate/atp-NAD kinase, domain 1"/>
    <property type="match status" value="1"/>
</dbReference>
<reference evidence="4" key="1">
    <citation type="submission" date="2025-08" db="UniProtKB">
        <authorList>
            <consortium name="RefSeq"/>
        </authorList>
    </citation>
    <scope>IDENTIFICATION</scope>
</reference>
<proteinExistence type="predicted"/>
<dbReference type="InParanoid" id="A0A6P8NYE6"/>
<sequence>MGDTFQSLLRLKKKSYQVCLQGKYLRWTEETQDLASRIGQSVCFPVTEIVCAQMGRVETLTPSFGPLAGVNQFTVFHVKRVKREKWILETLLFTAQNSELCHQWVEALQRKIQQYGGNRPRNLLVFINPIGGRGQARKVFQTQIAPLFELAGIKSTVIETTRANQARDHILEKNLQGLDGLLCVGGDGMFSELMHGLIGRTQKETGILENCADSALVPSSLRIGIIPAGSTDCICFATVGTNDPITSALHIIVGDTQPVDVCAVYHARTLLKYSVSLIGYGFYGDVLADSDQYRWMGPCRYNYSGFKMVLLNRSYEGAVEFQLAENPQSSPRDQTRCRTGCLVCSESSERLKEESEELKDKNLKHEDIHDSEWHTVEGTFVAVNITCMCSACSKSPDGLSPTAHLADGTADLILVKKCSMLQFLKHLIRHTNQKDQFDLPFVEVYRIKALKFTARKTVSIKKGFFGRLFSNQPPHSCWNCDGEILHYPSISIKVHCQLVNLFARGIEGGQSSSLFTC</sequence>
<dbReference type="SUPFAM" id="SSF50729">
    <property type="entry name" value="PH domain-like"/>
    <property type="match status" value="1"/>
</dbReference>
<dbReference type="Gene3D" id="2.60.200.40">
    <property type="match status" value="1"/>
</dbReference>
<evidence type="ECO:0000313" key="3">
    <source>
        <dbReference type="Proteomes" id="UP000515159"/>
    </source>
</evidence>
<dbReference type="GeneID" id="117348323"/>
<dbReference type="SUPFAM" id="SSF111331">
    <property type="entry name" value="NAD kinase/diacylglycerol kinase-like"/>
    <property type="match status" value="1"/>
</dbReference>
<evidence type="ECO:0000259" key="1">
    <source>
        <dbReference type="PROSITE" id="PS50003"/>
    </source>
</evidence>
<dbReference type="KEGG" id="gsh:117348323"/>
<dbReference type="AlphaFoldDB" id="A0A6P8NYE6"/>
<name>A0A6P8NYE6_GEOSA</name>
<dbReference type="OrthoDB" id="530923at2759"/>
<evidence type="ECO:0000259" key="2">
    <source>
        <dbReference type="PROSITE" id="PS50146"/>
    </source>
</evidence>
<gene>
    <name evidence="4" type="primary">LOC117348323</name>
</gene>
<dbReference type="InterPro" id="IPR050187">
    <property type="entry name" value="Lipid_Phosphate_FormReg"/>
</dbReference>
<dbReference type="RefSeq" id="XP_033776204.1">
    <property type="nucleotide sequence ID" value="XM_033920313.1"/>
</dbReference>
<dbReference type="Pfam" id="PF00781">
    <property type="entry name" value="DAGK_cat"/>
    <property type="match status" value="1"/>
</dbReference>
<dbReference type="PROSITE" id="PS50146">
    <property type="entry name" value="DAGK"/>
    <property type="match status" value="1"/>
</dbReference>
<dbReference type="SMART" id="SM00046">
    <property type="entry name" value="DAGKc"/>
    <property type="match status" value="1"/>
</dbReference>
<dbReference type="PROSITE" id="PS50003">
    <property type="entry name" value="PH_DOMAIN"/>
    <property type="match status" value="1"/>
</dbReference>
<dbReference type="Pfam" id="PF25382">
    <property type="entry name" value="PH_CERK"/>
    <property type="match status" value="1"/>
</dbReference>
<dbReference type="InterPro" id="IPR057465">
    <property type="entry name" value="CERK_PH"/>
</dbReference>
<dbReference type="GO" id="GO:0016020">
    <property type="term" value="C:membrane"/>
    <property type="evidence" value="ECO:0007669"/>
    <property type="project" value="GOC"/>
</dbReference>
<dbReference type="GO" id="GO:0001729">
    <property type="term" value="F:ceramide kinase activity"/>
    <property type="evidence" value="ECO:0007669"/>
    <property type="project" value="TreeGrafter"/>
</dbReference>
<dbReference type="InterPro" id="IPR017438">
    <property type="entry name" value="ATP-NAD_kinase_N"/>
</dbReference>
<dbReference type="InterPro" id="IPR001206">
    <property type="entry name" value="Diacylglycerol_kinase_cat_dom"/>
</dbReference>
<dbReference type="PANTHER" id="PTHR12358">
    <property type="entry name" value="SPHINGOSINE KINASE"/>
    <property type="match status" value="1"/>
</dbReference>
<keyword evidence="3" id="KW-1185">Reference proteome</keyword>
<dbReference type="Pfam" id="PF19280">
    <property type="entry name" value="CERK_C"/>
    <property type="match status" value="1"/>
</dbReference>
<feature type="domain" description="PH" evidence="1">
    <location>
        <begin position="76"/>
        <end position="113"/>
    </location>
</feature>